<dbReference type="SUPFAM" id="SSF51445">
    <property type="entry name" value="(Trans)glycosidases"/>
    <property type="match status" value="1"/>
</dbReference>
<dbReference type="InterPro" id="IPR008811">
    <property type="entry name" value="Glycosyl_hydrolases_36"/>
</dbReference>
<keyword evidence="3" id="KW-1185">Reference proteome</keyword>
<evidence type="ECO:0000313" key="3">
    <source>
        <dbReference type="Proteomes" id="UP000006175"/>
    </source>
</evidence>
<dbReference type="Pfam" id="PF05691">
    <property type="entry name" value="Raffinose_syn"/>
    <property type="match status" value="2"/>
</dbReference>
<organism evidence="2 3">
    <name type="scientific">Desulfurococcus amylolyticus DSM 16532</name>
    <dbReference type="NCBI Taxonomy" id="768672"/>
    <lineage>
        <taxon>Archaea</taxon>
        <taxon>Thermoproteota</taxon>
        <taxon>Thermoprotei</taxon>
        <taxon>Desulfurococcales</taxon>
        <taxon>Desulfurococcaceae</taxon>
        <taxon>Desulfurococcus</taxon>
    </lineage>
</organism>
<dbReference type="eggNOG" id="arCOG06049">
    <property type="taxonomic scope" value="Archaea"/>
</dbReference>
<protein>
    <submittedName>
        <fullName evidence="2">Raffinose synthase</fullName>
    </submittedName>
</protein>
<dbReference type="HOGENOM" id="CLU_415982_0_0_2"/>
<accession>I3XRW7</accession>
<dbReference type="InterPro" id="IPR017853">
    <property type="entry name" value="GH"/>
</dbReference>
<dbReference type="PANTHER" id="PTHR31268">
    <property type="match status" value="1"/>
</dbReference>
<gene>
    <name evidence="2" type="ORF">Desfe_0800</name>
</gene>
<proteinExistence type="predicted"/>
<dbReference type="Proteomes" id="UP000006175">
    <property type="component" value="Chromosome"/>
</dbReference>
<dbReference type="EMBL" id="CP003321">
    <property type="protein sequence ID" value="AFL66691.1"/>
    <property type="molecule type" value="Genomic_DNA"/>
</dbReference>
<evidence type="ECO:0000313" key="2">
    <source>
        <dbReference type="EMBL" id="AFL66691.1"/>
    </source>
</evidence>
<sequence length="691" mass="77574">MMIKGVTMHYADGSSEDCSLIETGENHYMYKCVNGTVTLRNEEGVVSLSASTVKSLSSLIALDIWLDLENDSRILVLTTHPDAGSMYASAFAYYNKLAIGESPSVEKPPDNPVYPPRFTMIDHFSYIRRFPCWSYPVIIQGFDEIPLYSIFAVYMHKGEYIVLLPLLGCTSTVYLGPGPRLMVFTGREVFELPETPVLIAGKGLNLYRVIEETVAKASRIAGFRLRREKRLPVFMNGLGWCSWNAFLTTRLTHDNVVTVVSRLLGKDIPLKWVLIDDGWQDEEVVSVLQVRALKTLNTDRSKFPRGLSNTVSMLKNMGIRYTGLWHTINIHWGGAGEEVFRELGSNGYRSPVLKTLIPQPELGDAYRFYKGFYKWVGKQGFNFVKVDNQWSIHALYLGDKASAEASRSIELALQLAAEENGLDVLNCMSMVPENYYSFLLSNAVRTSIDYVPFWRGGAKLHAFFNVYNSLLFSHIAYPDYDMWVTYDPYARLHAVLRVFSGGPVYITDGDPDRTDRELLGKIVLPDGSITRVDEPGLPTLDIVFRDPYNEEVLLKIASKTGFSTAIALFNINRNEKRISDKVTVDTLPYITEAEAYAYYKVFTGETGVIDRSGEVYVELEPLGVEVLILSPIINNKAVIGLENYLLPPAAVESLILPGKILVKAKAKGRILYYKDAGFARKQVEAGETVEI</sequence>
<dbReference type="InterPro" id="IPR013785">
    <property type="entry name" value="Aldolase_TIM"/>
</dbReference>
<keyword evidence="1" id="KW-0119">Carbohydrate metabolism</keyword>
<evidence type="ECO:0000256" key="1">
    <source>
        <dbReference type="ARBA" id="ARBA00023277"/>
    </source>
</evidence>
<name>I3XRW7_DESAM</name>
<dbReference type="Gene3D" id="3.20.20.70">
    <property type="entry name" value="Aldolase class I"/>
    <property type="match status" value="1"/>
</dbReference>
<dbReference type="AlphaFoldDB" id="I3XRW7"/>
<dbReference type="KEGG" id="dfd:Desfe_0800"/>
<dbReference type="PANTHER" id="PTHR31268:SF32">
    <property type="entry name" value="GALACTINOL--SUCROSE GALACTOSYLTRANSFERASE 2-RELATED"/>
    <property type="match status" value="1"/>
</dbReference>
<reference evidence="2 3" key="1">
    <citation type="journal article" date="2012" name="J. Bacteriol.">
        <title>Complete Genome Sequence of Desulfurococcus fermentans, a Hyperthermophilic Cellulolytic Crenarchaeon Isolated from a Freshwater Hot Spring in Kamchatka, Russia.</title>
        <authorList>
            <person name="Susanti D."/>
            <person name="Johnson E.F."/>
            <person name="Rodriguez J.R."/>
            <person name="Anderson I."/>
            <person name="Perevalova A.A."/>
            <person name="Kyrpides N."/>
            <person name="Lucas S."/>
            <person name="Han J."/>
            <person name="Lapidus A."/>
            <person name="Cheng J.F."/>
            <person name="Goodwin L."/>
            <person name="Pitluck S."/>
            <person name="Mavrommatis K."/>
            <person name="Peters L."/>
            <person name="Land M.L."/>
            <person name="Hauser L."/>
            <person name="Gopalan V."/>
            <person name="Chan P.P."/>
            <person name="Lowe T.M."/>
            <person name="Atomi H."/>
            <person name="Bonch-Osmolovskaya E.A."/>
            <person name="Woyke T."/>
            <person name="Mukhopadhyay B."/>
        </authorList>
    </citation>
    <scope>NUCLEOTIDE SEQUENCE [LARGE SCALE GENOMIC DNA]</scope>
    <source>
        <strain evidence="2 3">DSM 16532</strain>
    </source>
</reference>